<evidence type="ECO:0000256" key="4">
    <source>
        <dbReference type="SAM" id="Phobius"/>
    </source>
</evidence>
<dbReference type="GO" id="GO:0016757">
    <property type="term" value="F:glycosyltransferase activity"/>
    <property type="evidence" value="ECO:0007669"/>
    <property type="project" value="UniProtKB-KW"/>
</dbReference>
<evidence type="ECO:0000259" key="5">
    <source>
        <dbReference type="Pfam" id="PF00535"/>
    </source>
</evidence>
<dbReference type="AlphaFoldDB" id="A0A0G0FAU0"/>
<evidence type="ECO:0000256" key="3">
    <source>
        <dbReference type="ARBA" id="ARBA00022679"/>
    </source>
</evidence>
<evidence type="ECO:0000313" key="6">
    <source>
        <dbReference type="EMBL" id="KKQ10620.1"/>
    </source>
</evidence>
<dbReference type="PANTHER" id="PTHR43179:SF12">
    <property type="entry name" value="GALACTOFURANOSYLTRANSFERASE GLFT2"/>
    <property type="match status" value="1"/>
</dbReference>
<dbReference type="Pfam" id="PF00535">
    <property type="entry name" value="Glycos_transf_2"/>
    <property type="match status" value="1"/>
</dbReference>
<name>A0A0G0FAU0_9BACT</name>
<evidence type="ECO:0000256" key="1">
    <source>
        <dbReference type="ARBA" id="ARBA00006739"/>
    </source>
</evidence>
<feature type="domain" description="Glycosyltransferase 2-like" evidence="5">
    <location>
        <begin position="8"/>
        <end position="119"/>
    </location>
</feature>
<dbReference type="Gene3D" id="3.90.550.10">
    <property type="entry name" value="Spore Coat Polysaccharide Biosynthesis Protein SpsA, Chain A"/>
    <property type="match status" value="1"/>
</dbReference>
<sequence length="341" mass="39783">MKPEPLVSIIIVNWNGGKILSSCLRSLKKMTYRNWELILVDNGSADGSEKFANELIKDKKVVLIRNKKNEGFASANNQGVKNSHGKYILLLNNDTEVSRNFLTILVNKMEKNKSIGVLQPKILLLDKKGYLDNTGSFFTWIGFLQHQGYLEKDNGQYDRESDVFSVKGACMLVRAEVVNKIGLFDDDFFSYFEESDFCWRVWLVEKKVVYFPAAFVYHKVGYTIRRLNVRDINFHYYKNRICSLIKNLELKNLVIVLPLHLVASFIISGAFLLRGNFQNFLMILNSIIWNISNLDKTLEKREKIQKYRKLSDNFLFNNLTANIDWLKYWRDFKRIEADIKG</sequence>
<keyword evidence="4" id="KW-0812">Transmembrane</keyword>
<reference evidence="6 7" key="1">
    <citation type="journal article" date="2015" name="Nature">
        <title>rRNA introns, odd ribosomes, and small enigmatic genomes across a large radiation of phyla.</title>
        <authorList>
            <person name="Brown C.T."/>
            <person name="Hug L.A."/>
            <person name="Thomas B.C."/>
            <person name="Sharon I."/>
            <person name="Castelle C.J."/>
            <person name="Singh A."/>
            <person name="Wilkins M.J."/>
            <person name="Williams K.H."/>
            <person name="Banfield J.F."/>
        </authorList>
    </citation>
    <scope>NUCLEOTIDE SEQUENCE [LARGE SCALE GENOMIC DNA]</scope>
</reference>
<dbReference type="PANTHER" id="PTHR43179">
    <property type="entry name" value="RHAMNOSYLTRANSFERASE WBBL"/>
    <property type="match status" value="1"/>
</dbReference>
<gene>
    <name evidence="6" type="ORF">US19_C0002G0039</name>
</gene>
<evidence type="ECO:0000313" key="7">
    <source>
        <dbReference type="Proteomes" id="UP000034492"/>
    </source>
</evidence>
<dbReference type="Proteomes" id="UP000034492">
    <property type="component" value="Unassembled WGS sequence"/>
</dbReference>
<keyword evidence="4" id="KW-0472">Membrane</keyword>
<comment type="similarity">
    <text evidence="1">Belongs to the glycosyltransferase 2 family.</text>
</comment>
<dbReference type="CDD" id="cd04186">
    <property type="entry name" value="GT_2_like_c"/>
    <property type="match status" value="1"/>
</dbReference>
<dbReference type="SUPFAM" id="SSF53448">
    <property type="entry name" value="Nucleotide-diphospho-sugar transferases"/>
    <property type="match status" value="1"/>
</dbReference>
<dbReference type="EMBL" id="LBSA01000002">
    <property type="protein sequence ID" value="KKQ10620.1"/>
    <property type="molecule type" value="Genomic_DNA"/>
</dbReference>
<dbReference type="InterPro" id="IPR001173">
    <property type="entry name" value="Glyco_trans_2-like"/>
</dbReference>
<keyword evidence="2" id="KW-0328">Glycosyltransferase</keyword>
<dbReference type="InterPro" id="IPR029044">
    <property type="entry name" value="Nucleotide-diphossugar_trans"/>
</dbReference>
<evidence type="ECO:0000256" key="2">
    <source>
        <dbReference type="ARBA" id="ARBA00022676"/>
    </source>
</evidence>
<proteinExistence type="inferred from homology"/>
<comment type="caution">
    <text evidence="6">The sequence shown here is derived from an EMBL/GenBank/DDBJ whole genome shotgun (WGS) entry which is preliminary data.</text>
</comment>
<keyword evidence="3 6" id="KW-0808">Transferase</keyword>
<keyword evidence="4" id="KW-1133">Transmembrane helix</keyword>
<feature type="transmembrane region" description="Helical" evidence="4">
    <location>
        <begin position="253"/>
        <end position="273"/>
    </location>
</feature>
<accession>A0A0G0FAU0</accession>
<protein>
    <submittedName>
        <fullName evidence="6">Putative glycosyltransferase</fullName>
    </submittedName>
</protein>
<organism evidence="6 7">
    <name type="scientific">Candidatus Daviesbacteria bacterium GW2011_GWB1_36_5</name>
    <dbReference type="NCBI Taxonomy" id="1618426"/>
    <lineage>
        <taxon>Bacteria</taxon>
        <taxon>Candidatus Daviesiibacteriota</taxon>
    </lineage>
</organism>